<comment type="caution">
    <text evidence="6">The sequence shown here is derived from an EMBL/GenBank/DDBJ whole genome shotgun (WGS) entry which is preliminary data.</text>
</comment>
<evidence type="ECO:0000259" key="5">
    <source>
        <dbReference type="PROSITE" id="PS50893"/>
    </source>
</evidence>
<evidence type="ECO:0000313" key="7">
    <source>
        <dbReference type="Proteomes" id="UP000230052"/>
    </source>
</evidence>
<evidence type="ECO:0000313" key="6">
    <source>
        <dbReference type="EMBL" id="PIU42141.1"/>
    </source>
</evidence>
<organism evidence="6 7">
    <name type="scientific">Candidatus Aquitaenariimonas noxiae</name>
    <dbReference type="NCBI Taxonomy" id="1974741"/>
    <lineage>
        <taxon>Bacteria</taxon>
        <taxon>Pseudomonadati</taxon>
        <taxon>Candidatus Omnitrophota</taxon>
        <taxon>Candidatus Aquitaenariimonas</taxon>
    </lineage>
</organism>
<dbReference type="InterPro" id="IPR027417">
    <property type="entry name" value="P-loop_NTPase"/>
</dbReference>
<dbReference type="InterPro" id="IPR017871">
    <property type="entry name" value="ABC_transporter-like_CS"/>
</dbReference>
<dbReference type="FunFam" id="3.40.50.300:FF:000032">
    <property type="entry name" value="Export ABC transporter ATP-binding protein"/>
    <property type="match status" value="1"/>
</dbReference>
<dbReference type="Proteomes" id="UP000230052">
    <property type="component" value="Unassembled WGS sequence"/>
</dbReference>
<dbReference type="Gene3D" id="3.40.50.300">
    <property type="entry name" value="P-loop containing nucleotide triphosphate hydrolases"/>
    <property type="match status" value="1"/>
</dbReference>
<dbReference type="InterPro" id="IPR003439">
    <property type="entry name" value="ABC_transporter-like_ATP-bd"/>
</dbReference>
<keyword evidence="3 6" id="KW-0067">ATP-binding</keyword>
<gene>
    <name evidence="6" type="ORF">COS99_01940</name>
</gene>
<dbReference type="InterPro" id="IPR017911">
    <property type="entry name" value="MacB-like_ATP-bd"/>
</dbReference>
<dbReference type="SUPFAM" id="SSF52540">
    <property type="entry name" value="P-loop containing nucleoside triphosphate hydrolases"/>
    <property type="match status" value="1"/>
</dbReference>
<proteinExistence type="inferred from homology"/>
<evidence type="ECO:0000256" key="4">
    <source>
        <dbReference type="ARBA" id="ARBA00038388"/>
    </source>
</evidence>
<dbReference type="GO" id="GO:0022857">
    <property type="term" value="F:transmembrane transporter activity"/>
    <property type="evidence" value="ECO:0007669"/>
    <property type="project" value="UniProtKB-ARBA"/>
</dbReference>
<keyword evidence="1" id="KW-0813">Transport</keyword>
<feature type="domain" description="ABC transporter" evidence="5">
    <location>
        <begin position="2"/>
        <end position="229"/>
    </location>
</feature>
<protein>
    <submittedName>
        <fullName evidence="6">Lipoprotein-releasing system ATP-binding protein LolD</fullName>
    </submittedName>
</protein>
<dbReference type="CDD" id="cd03255">
    <property type="entry name" value="ABC_MJ0796_LolCDE_FtsE"/>
    <property type="match status" value="1"/>
</dbReference>
<dbReference type="GO" id="GO:0005524">
    <property type="term" value="F:ATP binding"/>
    <property type="evidence" value="ECO:0007669"/>
    <property type="project" value="UniProtKB-KW"/>
</dbReference>
<sequence>MILAKNIHKIYTQGNCKIEALNGVDLELKKGESLLIVGPSGAGKSTLLHIVGGLDTPTIGEVFFNGMNLYSLKDEERAKIRNKKMGFVFQFYHLLPEFSALENIMLPAFISKDARPTRVIKESAMNLLETVGLADRRSHKPRELSGGEAQRVAIARALINEPDVILADEPTGNLDSEMGSQIYDILWKINKESGTALIIVSHNEMMREDFNKTYYMEDGNIKNKEALWV</sequence>
<name>A0A2J0KUG8_9BACT</name>
<evidence type="ECO:0000256" key="1">
    <source>
        <dbReference type="ARBA" id="ARBA00022448"/>
    </source>
</evidence>
<dbReference type="PANTHER" id="PTHR42798">
    <property type="entry name" value="LIPOPROTEIN-RELEASING SYSTEM ATP-BINDING PROTEIN LOLD"/>
    <property type="match status" value="1"/>
</dbReference>
<dbReference type="PANTHER" id="PTHR42798:SF2">
    <property type="entry name" value="ABC TRANSPORTER ATP-BINDING PROTEIN MG467-RELATED"/>
    <property type="match status" value="1"/>
</dbReference>
<dbReference type="GO" id="GO:0016887">
    <property type="term" value="F:ATP hydrolysis activity"/>
    <property type="evidence" value="ECO:0007669"/>
    <property type="project" value="InterPro"/>
</dbReference>
<dbReference type="PROSITE" id="PS50893">
    <property type="entry name" value="ABC_TRANSPORTER_2"/>
    <property type="match status" value="1"/>
</dbReference>
<reference evidence="6 7" key="1">
    <citation type="submission" date="2017-09" db="EMBL/GenBank/DDBJ databases">
        <title>Depth-based differentiation of microbial function through sediment-hosted aquifers and enrichment of novel symbionts in the deep terrestrial subsurface.</title>
        <authorList>
            <person name="Probst A.J."/>
            <person name="Ladd B."/>
            <person name="Jarett J.K."/>
            <person name="Geller-Mcgrath D.E."/>
            <person name="Sieber C.M."/>
            <person name="Emerson J.B."/>
            <person name="Anantharaman K."/>
            <person name="Thomas B.C."/>
            <person name="Malmstrom R."/>
            <person name="Stieglmeier M."/>
            <person name="Klingl A."/>
            <person name="Woyke T."/>
            <person name="Ryan C.M."/>
            <person name="Banfield J.F."/>
        </authorList>
    </citation>
    <scope>NUCLEOTIDE SEQUENCE [LARGE SCALE GENOMIC DNA]</scope>
    <source>
        <strain evidence="6">CG07_land_8_20_14_0_80_42_15</strain>
    </source>
</reference>
<keyword evidence="2" id="KW-0547">Nucleotide-binding</keyword>
<dbReference type="SMART" id="SM00382">
    <property type="entry name" value="AAA"/>
    <property type="match status" value="1"/>
</dbReference>
<evidence type="ECO:0000256" key="3">
    <source>
        <dbReference type="ARBA" id="ARBA00022840"/>
    </source>
</evidence>
<comment type="similarity">
    <text evidence="4">Belongs to the ABC transporter superfamily. Macrolide exporter (TC 3.A.1.122) family.</text>
</comment>
<accession>A0A2J0KUG8</accession>
<dbReference type="PROSITE" id="PS00211">
    <property type="entry name" value="ABC_TRANSPORTER_1"/>
    <property type="match status" value="1"/>
</dbReference>
<dbReference type="Pfam" id="PF00005">
    <property type="entry name" value="ABC_tran"/>
    <property type="match status" value="1"/>
</dbReference>
<dbReference type="AlphaFoldDB" id="A0A2J0KUG8"/>
<evidence type="ECO:0000256" key="2">
    <source>
        <dbReference type="ARBA" id="ARBA00022741"/>
    </source>
</evidence>
<dbReference type="GO" id="GO:0098796">
    <property type="term" value="C:membrane protein complex"/>
    <property type="evidence" value="ECO:0007669"/>
    <property type="project" value="UniProtKB-ARBA"/>
</dbReference>
<dbReference type="InterPro" id="IPR003593">
    <property type="entry name" value="AAA+_ATPase"/>
</dbReference>
<dbReference type="EMBL" id="PEWV01000018">
    <property type="protein sequence ID" value="PIU42141.1"/>
    <property type="molecule type" value="Genomic_DNA"/>
</dbReference>
<keyword evidence="6" id="KW-0449">Lipoprotein</keyword>